<gene>
    <name evidence="2" type="ORF">Lalb_Chr22g0358701</name>
</gene>
<name>A0A6A4NH00_LUPAL</name>
<dbReference type="AlphaFoldDB" id="A0A6A4NH00"/>
<dbReference type="Proteomes" id="UP000447434">
    <property type="component" value="Chromosome 22"/>
</dbReference>
<sequence>MGSLLRGLICCYYYSMSCLFTFIVIAYLCISHNFDELIILSIHRIDWILTVGIIFKLINFSNWSYCHETQRPKFLSSTAPSGTR</sequence>
<feature type="transmembrane region" description="Helical" evidence="1">
    <location>
        <begin position="12"/>
        <end position="30"/>
    </location>
</feature>
<keyword evidence="1" id="KW-1133">Transmembrane helix</keyword>
<evidence type="ECO:0000256" key="1">
    <source>
        <dbReference type="SAM" id="Phobius"/>
    </source>
</evidence>
<proteinExistence type="predicted"/>
<feature type="transmembrane region" description="Helical" evidence="1">
    <location>
        <begin position="37"/>
        <end position="58"/>
    </location>
</feature>
<evidence type="ECO:0000313" key="2">
    <source>
        <dbReference type="EMBL" id="KAE9588752.1"/>
    </source>
</evidence>
<protein>
    <submittedName>
        <fullName evidence="2">Uncharacterized protein</fullName>
    </submittedName>
</protein>
<dbReference type="EMBL" id="WOCE01000022">
    <property type="protein sequence ID" value="KAE9588752.1"/>
    <property type="molecule type" value="Genomic_DNA"/>
</dbReference>
<accession>A0A6A4NH00</accession>
<reference evidence="3" key="1">
    <citation type="journal article" date="2020" name="Nat. Commun.">
        <title>Genome sequence of the cluster root forming white lupin.</title>
        <authorList>
            <person name="Hufnagel B."/>
            <person name="Marques A."/>
            <person name="Soriano A."/>
            <person name="Marques L."/>
            <person name="Divol F."/>
            <person name="Doumas P."/>
            <person name="Sallet E."/>
            <person name="Mancinotti D."/>
            <person name="Carrere S."/>
            <person name="Marande W."/>
            <person name="Arribat S."/>
            <person name="Keller J."/>
            <person name="Huneau C."/>
            <person name="Blein T."/>
            <person name="Aime D."/>
            <person name="Laguerre M."/>
            <person name="Taylor J."/>
            <person name="Schubert V."/>
            <person name="Nelson M."/>
            <person name="Geu-Flores F."/>
            <person name="Crespi M."/>
            <person name="Gallardo-Guerrero K."/>
            <person name="Delaux P.-M."/>
            <person name="Salse J."/>
            <person name="Berges H."/>
            <person name="Guyot R."/>
            <person name="Gouzy J."/>
            <person name="Peret B."/>
        </authorList>
    </citation>
    <scope>NUCLEOTIDE SEQUENCE [LARGE SCALE GENOMIC DNA]</scope>
    <source>
        <strain evidence="3">cv. Amiga</strain>
    </source>
</reference>
<organism evidence="2 3">
    <name type="scientific">Lupinus albus</name>
    <name type="common">White lupine</name>
    <name type="synonym">Lupinus termis</name>
    <dbReference type="NCBI Taxonomy" id="3870"/>
    <lineage>
        <taxon>Eukaryota</taxon>
        <taxon>Viridiplantae</taxon>
        <taxon>Streptophyta</taxon>
        <taxon>Embryophyta</taxon>
        <taxon>Tracheophyta</taxon>
        <taxon>Spermatophyta</taxon>
        <taxon>Magnoliopsida</taxon>
        <taxon>eudicotyledons</taxon>
        <taxon>Gunneridae</taxon>
        <taxon>Pentapetalae</taxon>
        <taxon>rosids</taxon>
        <taxon>fabids</taxon>
        <taxon>Fabales</taxon>
        <taxon>Fabaceae</taxon>
        <taxon>Papilionoideae</taxon>
        <taxon>50 kb inversion clade</taxon>
        <taxon>genistoids sensu lato</taxon>
        <taxon>core genistoids</taxon>
        <taxon>Genisteae</taxon>
        <taxon>Lupinus</taxon>
    </lineage>
</organism>
<keyword evidence="1" id="KW-0812">Transmembrane</keyword>
<keyword evidence="3" id="KW-1185">Reference proteome</keyword>
<evidence type="ECO:0000313" key="3">
    <source>
        <dbReference type="Proteomes" id="UP000447434"/>
    </source>
</evidence>
<comment type="caution">
    <text evidence="2">The sequence shown here is derived from an EMBL/GenBank/DDBJ whole genome shotgun (WGS) entry which is preliminary data.</text>
</comment>
<keyword evidence="1" id="KW-0472">Membrane</keyword>